<keyword evidence="1" id="KW-1133">Transmembrane helix</keyword>
<evidence type="ECO:0000256" key="1">
    <source>
        <dbReference type="SAM" id="Phobius"/>
    </source>
</evidence>
<keyword evidence="3" id="KW-0808">Transferase</keyword>
<dbReference type="InterPro" id="IPR016064">
    <property type="entry name" value="NAD/diacylglycerol_kinase_sf"/>
</dbReference>
<evidence type="ECO:0000259" key="2">
    <source>
        <dbReference type="PROSITE" id="PS50146"/>
    </source>
</evidence>
<reference evidence="4" key="1">
    <citation type="journal article" date="2019" name="Int. J. Syst. Evol. Microbiol.">
        <title>The Global Catalogue of Microorganisms (GCM) 10K type strain sequencing project: providing services to taxonomists for standard genome sequencing and annotation.</title>
        <authorList>
            <consortium name="The Broad Institute Genomics Platform"/>
            <consortium name="The Broad Institute Genome Sequencing Center for Infectious Disease"/>
            <person name="Wu L."/>
            <person name="Ma J."/>
        </authorList>
    </citation>
    <scope>NUCLEOTIDE SEQUENCE [LARGE SCALE GENOMIC DNA]</scope>
    <source>
        <strain evidence="4">CCM 8653</strain>
    </source>
</reference>
<dbReference type="GO" id="GO:0016301">
    <property type="term" value="F:kinase activity"/>
    <property type="evidence" value="ECO:0007669"/>
    <property type="project" value="UniProtKB-KW"/>
</dbReference>
<keyword evidence="1" id="KW-0472">Membrane</keyword>
<dbReference type="InterPro" id="IPR045540">
    <property type="entry name" value="YegS/DAGK_C"/>
</dbReference>
<feature type="transmembrane region" description="Helical" evidence="1">
    <location>
        <begin position="6"/>
        <end position="26"/>
    </location>
</feature>
<gene>
    <name evidence="3" type="ORF">GCM10007368_34850</name>
</gene>
<sequence length="362" mass="37628">MPWGVWIGIVALVVALAALGVALLLWRRAHARTSAPETTPDDDAEAGVRLAVVINPSKEGAADVRATVERVCADAAMPTPRFYETTMDDPGTGQARAALADGAEVVVAAGGDGTVRAVAEALTGTGRAMGLLPVGTGNLLARNLDIPLTSVADALAVVLGGRDRTIDVGRARVTEFAPDAELPDDPDATHVFLVIAGLGFDAAMVADADDQLKARVGWVAYFLAGARHLHGRRMRATIRLDDGEAVEARLRSVMVGNCGRLPGGITLLPDAIIDDGELDVAAIDTRGGLAGWAQLLGEVVAQGLGVRNDLPGKIGRIDHIRAKRAVVRVDGGEQAQVDGDPLGRAVELETWVDPSALVVRTG</sequence>
<dbReference type="Gene3D" id="2.60.200.40">
    <property type="match status" value="1"/>
</dbReference>
<comment type="caution">
    <text evidence="3">The sequence shown here is derived from an EMBL/GenBank/DDBJ whole genome shotgun (WGS) entry which is preliminary data.</text>
</comment>
<dbReference type="PANTHER" id="PTHR30492">
    <property type="entry name" value="METHYLGLYOXAL SYNTHASE"/>
    <property type="match status" value="1"/>
</dbReference>
<proteinExistence type="predicted"/>
<evidence type="ECO:0000313" key="3">
    <source>
        <dbReference type="EMBL" id="GGI11165.1"/>
    </source>
</evidence>
<dbReference type="Pfam" id="PF19279">
    <property type="entry name" value="YegS_C"/>
    <property type="match status" value="1"/>
</dbReference>
<dbReference type="SMART" id="SM00046">
    <property type="entry name" value="DAGKc"/>
    <property type="match status" value="1"/>
</dbReference>
<keyword evidence="4" id="KW-1185">Reference proteome</keyword>
<dbReference type="Proteomes" id="UP000632535">
    <property type="component" value="Unassembled WGS sequence"/>
</dbReference>
<dbReference type="RefSeq" id="WP_188524992.1">
    <property type="nucleotide sequence ID" value="NZ_BMDG01000013.1"/>
</dbReference>
<dbReference type="PANTHER" id="PTHR30492:SF0">
    <property type="entry name" value="METHYLGLYOXAL SYNTHASE"/>
    <property type="match status" value="1"/>
</dbReference>
<feature type="domain" description="DAGKc" evidence="2">
    <location>
        <begin position="45"/>
        <end position="175"/>
    </location>
</feature>
<dbReference type="InterPro" id="IPR001206">
    <property type="entry name" value="Diacylglycerol_kinase_cat_dom"/>
</dbReference>
<keyword evidence="1" id="KW-0812">Transmembrane</keyword>
<dbReference type="PROSITE" id="PS50146">
    <property type="entry name" value="DAGK"/>
    <property type="match status" value="1"/>
</dbReference>
<dbReference type="InterPro" id="IPR004363">
    <property type="entry name" value="Methylgl_synth"/>
</dbReference>
<dbReference type="InterPro" id="IPR017438">
    <property type="entry name" value="ATP-NAD_kinase_N"/>
</dbReference>
<protein>
    <submittedName>
        <fullName evidence="3">Sphingosine kinase</fullName>
    </submittedName>
</protein>
<dbReference type="Pfam" id="PF00781">
    <property type="entry name" value="DAGK_cat"/>
    <property type="match status" value="1"/>
</dbReference>
<evidence type="ECO:0000313" key="4">
    <source>
        <dbReference type="Proteomes" id="UP000632535"/>
    </source>
</evidence>
<keyword evidence="3" id="KW-0418">Kinase</keyword>
<name>A0ABQ2BBW7_9MICO</name>
<accession>A0ABQ2BBW7</accession>
<dbReference type="Gene3D" id="3.40.50.10330">
    <property type="entry name" value="Probable inorganic polyphosphate/atp-NAD kinase, domain 1"/>
    <property type="match status" value="1"/>
</dbReference>
<dbReference type="EMBL" id="BMDG01000013">
    <property type="protein sequence ID" value="GGI11165.1"/>
    <property type="molecule type" value="Genomic_DNA"/>
</dbReference>
<dbReference type="SUPFAM" id="SSF111331">
    <property type="entry name" value="NAD kinase/diacylglycerol kinase-like"/>
    <property type="match status" value="1"/>
</dbReference>
<organism evidence="3 4">
    <name type="scientific">Isoptericola cucumis</name>
    <dbReference type="NCBI Taxonomy" id="1776856"/>
    <lineage>
        <taxon>Bacteria</taxon>
        <taxon>Bacillati</taxon>
        <taxon>Actinomycetota</taxon>
        <taxon>Actinomycetes</taxon>
        <taxon>Micrococcales</taxon>
        <taxon>Promicromonosporaceae</taxon>
        <taxon>Isoptericola</taxon>
    </lineage>
</organism>